<dbReference type="AlphaFoldDB" id="A0A5P8M7Z5"/>
<protein>
    <submittedName>
        <fullName evidence="1">Uncharacterized protein</fullName>
    </submittedName>
</protein>
<reference evidence="1 2" key="1">
    <citation type="submission" date="2019-10" db="EMBL/GenBank/DDBJ databases">
        <title>The completed genome of Lactobacillus harbinensis M1.</title>
        <authorList>
            <person name="Zheng Y."/>
        </authorList>
    </citation>
    <scope>NUCLEOTIDE SEQUENCE [LARGE SCALE GENOMIC DNA]</scope>
    <source>
        <strain evidence="1 2">M1</strain>
    </source>
</reference>
<evidence type="ECO:0000313" key="1">
    <source>
        <dbReference type="EMBL" id="QFR24414.1"/>
    </source>
</evidence>
<evidence type="ECO:0000313" key="2">
    <source>
        <dbReference type="Proteomes" id="UP000326779"/>
    </source>
</evidence>
<accession>A0A5P8M7Z5</accession>
<dbReference type="Proteomes" id="UP000326779">
    <property type="component" value="Chromosome"/>
</dbReference>
<dbReference type="KEGG" id="lhb:D1010_14110"/>
<organism evidence="1 2">
    <name type="scientific">Schleiferilactobacillus harbinensis</name>
    <dbReference type="NCBI Taxonomy" id="304207"/>
    <lineage>
        <taxon>Bacteria</taxon>
        <taxon>Bacillati</taxon>
        <taxon>Bacillota</taxon>
        <taxon>Bacilli</taxon>
        <taxon>Lactobacillales</taxon>
        <taxon>Lactobacillaceae</taxon>
        <taxon>Schleiferilactobacillus</taxon>
    </lineage>
</organism>
<sequence>MAKWTIDADSTHGVGYWLRYWILFGGLIALLLWWASWLWFGAWSVVTAVLVWAGTAVILAIATLLLSPFVITVGLVLSTVAILVLAIGSLIHVIF</sequence>
<name>A0A5P8M7Z5_9LACO</name>
<dbReference type="EMBL" id="CP045143">
    <property type="protein sequence ID" value="QFR24414.1"/>
    <property type="molecule type" value="Genomic_DNA"/>
</dbReference>
<dbReference type="RefSeq" id="WP_027829749.1">
    <property type="nucleotide sequence ID" value="NZ_CAUFDJ010000022.1"/>
</dbReference>
<dbReference type="GeneID" id="78509891"/>
<gene>
    <name evidence="1" type="ORF">D1010_14110</name>
</gene>
<proteinExistence type="predicted"/>